<dbReference type="Proteomes" id="UP000822688">
    <property type="component" value="Chromosome 8"/>
</dbReference>
<evidence type="ECO:0000313" key="1">
    <source>
        <dbReference type="EMBL" id="KAG0565554.1"/>
    </source>
</evidence>
<keyword evidence="2" id="KW-1185">Reference proteome</keyword>
<dbReference type="EMBL" id="CM026429">
    <property type="protein sequence ID" value="KAG0565554.1"/>
    <property type="molecule type" value="Genomic_DNA"/>
</dbReference>
<evidence type="ECO:0000313" key="2">
    <source>
        <dbReference type="Proteomes" id="UP000822688"/>
    </source>
</evidence>
<organism evidence="1 2">
    <name type="scientific">Ceratodon purpureus</name>
    <name type="common">Fire moss</name>
    <name type="synonym">Dicranum purpureum</name>
    <dbReference type="NCBI Taxonomy" id="3225"/>
    <lineage>
        <taxon>Eukaryota</taxon>
        <taxon>Viridiplantae</taxon>
        <taxon>Streptophyta</taxon>
        <taxon>Embryophyta</taxon>
        <taxon>Bryophyta</taxon>
        <taxon>Bryophytina</taxon>
        <taxon>Bryopsida</taxon>
        <taxon>Dicranidae</taxon>
        <taxon>Pseudoditrichales</taxon>
        <taxon>Ditrichaceae</taxon>
        <taxon>Ceratodon</taxon>
    </lineage>
</organism>
<protein>
    <submittedName>
        <fullName evidence="1">Uncharacterized protein</fullName>
    </submittedName>
</protein>
<gene>
    <name evidence="1" type="ORF">KC19_8G199100</name>
</gene>
<proteinExistence type="predicted"/>
<name>A0A8T0H584_CERPU</name>
<sequence>MPWSPHCILLSGTRWCTVQYSTVQGCFTYQKRMSGLQAGHGLLQTRGSRREQGMSMGFFWFDLPVCTLPNSISTSCKCGIFAIRFDLFNLVKSLRVKHGRWRMREIMIC</sequence>
<comment type="caution">
    <text evidence="1">The sequence shown here is derived from an EMBL/GenBank/DDBJ whole genome shotgun (WGS) entry which is preliminary data.</text>
</comment>
<accession>A0A8T0H584</accession>
<reference evidence="1" key="1">
    <citation type="submission" date="2020-06" db="EMBL/GenBank/DDBJ databases">
        <title>WGS assembly of Ceratodon purpureus strain R40.</title>
        <authorList>
            <person name="Carey S.B."/>
            <person name="Jenkins J."/>
            <person name="Shu S."/>
            <person name="Lovell J.T."/>
            <person name="Sreedasyam A."/>
            <person name="Maumus F."/>
            <person name="Tiley G.P."/>
            <person name="Fernandez-Pozo N."/>
            <person name="Barry K."/>
            <person name="Chen C."/>
            <person name="Wang M."/>
            <person name="Lipzen A."/>
            <person name="Daum C."/>
            <person name="Saski C.A."/>
            <person name="Payton A.C."/>
            <person name="Mcbreen J.C."/>
            <person name="Conrad R.E."/>
            <person name="Kollar L.M."/>
            <person name="Olsson S."/>
            <person name="Huttunen S."/>
            <person name="Landis J.B."/>
            <person name="Wickett N.J."/>
            <person name="Johnson M.G."/>
            <person name="Rensing S.A."/>
            <person name="Grimwood J."/>
            <person name="Schmutz J."/>
            <person name="Mcdaniel S.F."/>
        </authorList>
    </citation>
    <scope>NUCLEOTIDE SEQUENCE</scope>
    <source>
        <strain evidence="1">R40</strain>
    </source>
</reference>
<dbReference type="AlphaFoldDB" id="A0A8T0H584"/>